<dbReference type="AlphaFoldDB" id="A0A3M7PKU7"/>
<evidence type="ECO:0000313" key="2">
    <source>
        <dbReference type="Proteomes" id="UP000276133"/>
    </source>
</evidence>
<accession>A0A3M7PKU7</accession>
<name>A0A3M7PKU7_BRAPC</name>
<protein>
    <submittedName>
        <fullName evidence="1">Uncharacterized protein</fullName>
    </submittedName>
</protein>
<organism evidence="1 2">
    <name type="scientific">Brachionus plicatilis</name>
    <name type="common">Marine rotifer</name>
    <name type="synonym">Brachionus muelleri</name>
    <dbReference type="NCBI Taxonomy" id="10195"/>
    <lineage>
        <taxon>Eukaryota</taxon>
        <taxon>Metazoa</taxon>
        <taxon>Spiralia</taxon>
        <taxon>Gnathifera</taxon>
        <taxon>Rotifera</taxon>
        <taxon>Eurotatoria</taxon>
        <taxon>Monogononta</taxon>
        <taxon>Pseudotrocha</taxon>
        <taxon>Ploima</taxon>
        <taxon>Brachionidae</taxon>
        <taxon>Brachionus</taxon>
    </lineage>
</organism>
<dbReference type="Proteomes" id="UP000276133">
    <property type="component" value="Unassembled WGS sequence"/>
</dbReference>
<comment type="caution">
    <text evidence="1">The sequence shown here is derived from an EMBL/GenBank/DDBJ whole genome shotgun (WGS) entry which is preliminary data.</text>
</comment>
<gene>
    <name evidence="1" type="ORF">BpHYR1_019236</name>
</gene>
<sequence length="99" mass="11459">MTTITGAKSLRAPPVSNVDSSCGAANAARWNIWQTRFKNFLKAGNITYDEIQVAKFLNFFKRGTKNEFSLKFKKDIRKSFKVSIHYNKTYEPKMFLLDK</sequence>
<reference evidence="1 2" key="1">
    <citation type="journal article" date="2018" name="Sci. Rep.">
        <title>Genomic signatures of local adaptation to the degree of environmental predictability in rotifers.</title>
        <authorList>
            <person name="Franch-Gras L."/>
            <person name="Hahn C."/>
            <person name="Garcia-Roger E.M."/>
            <person name="Carmona M.J."/>
            <person name="Serra M."/>
            <person name="Gomez A."/>
        </authorList>
    </citation>
    <scope>NUCLEOTIDE SEQUENCE [LARGE SCALE GENOMIC DNA]</scope>
    <source>
        <strain evidence="1">HYR1</strain>
    </source>
</reference>
<dbReference type="EMBL" id="REGN01010140">
    <property type="protein sequence ID" value="RMZ99608.1"/>
    <property type="molecule type" value="Genomic_DNA"/>
</dbReference>
<keyword evidence="2" id="KW-1185">Reference proteome</keyword>
<evidence type="ECO:0000313" key="1">
    <source>
        <dbReference type="EMBL" id="RMZ99608.1"/>
    </source>
</evidence>
<proteinExistence type="predicted"/>